<feature type="transmembrane region" description="Helical" evidence="8">
    <location>
        <begin position="255"/>
        <end position="276"/>
    </location>
</feature>
<dbReference type="InterPro" id="IPR000515">
    <property type="entry name" value="MetI-like"/>
</dbReference>
<dbReference type="STRING" id="1121322.SAMN02745136_00901"/>
<evidence type="ECO:0000256" key="3">
    <source>
        <dbReference type="ARBA" id="ARBA00022448"/>
    </source>
</evidence>
<gene>
    <name evidence="10" type="ORF">SAMN02745136_00901</name>
</gene>
<dbReference type="SUPFAM" id="SSF161098">
    <property type="entry name" value="MetI-like"/>
    <property type="match status" value="1"/>
</dbReference>
<evidence type="ECO:0000256" key="8">
    <source>
        <dbReference type="RuleBase" id="RU363032"/>
    </source>
</evidence>
<dbReference type="OrthoDB" id="9807047at2"/>
<dbReference type="PANTHER" id="PTHR42929">
    <property type="entry name" value="INNER MEMBRANE ABC TRANSPORTER PERMEASE PROTEIN YDCU-RELATED-RELATED"/>
    <property type="match status" value="1"/>
</dbReference>
<keyword evidence="6 8" id="KW-1133">Transmembrane helix</keyword>
<dbReference type="Gene3D" id="1.10.3720.10">
    <property type="entry name" value="MetI-like"/>
    <property type="match status" value="1"/>
</dbReference>
<evidence type="ECO:0000256" key="4">
    <source>
        <dbReference type="ARBA" id="ARBA00022475"/>
    </source>
</evidence>
<dbReference type="PANTHER" id="PTHR42929:SF1">
    <property type="entry name" value="INNER MEMBRANE ABC TRANSPORTER PERMEASE PROTEIN YDCU-RELATED"/>
    <property type="match status" value="1"/>
</dbReference>
<evidence type="ECO:0000259" key="9">
    <source>
        <dbReference type="PROSITE" id="PS50928"/>
    </source>
</evidence>
<keyword evidence="3 8" id="KW-0813">Transport</keyword>
<dbReference type="RefSeq" id="WP_073273346.1">
    <property type="nucleotide sequence ID" value="NZ_FRAC01000007.1"/>
</dbReference>
<evidence type="ECO:0000256" key="7">
    <source>
        <dbReference type="ARBA" id="ARBA00023136"/>
    </source>
</evidence>
<dbReference type="EMBL" id="FRAC01000007">
    <property type="protein sequence ID" value="SHJ79895.1"/>
    <property type="molecule type" value="Genomic_DNA"/>
</dbReference>
<name>A0A1M6M8U5_9FIRM</name>
<dbReference type="GO" id="GO:0055085">
    <property type="term" value="P:transmembrane transport"/>
    <property type="evidence" value="ECO:0007669"/>
    <property type="project" value="InterPro"/>
</dbReference>
<reference evidence="10 11" key="1">
    <citation type="submission" date="2016-11" db="EMBL/GenBank/DDBJ databases">
        <authorList>
            <person name="Jaros S."/>
            <person name="Januszkiewicz K."/>
            <person name="Wedrychowicz H."/>
        </authorList>
    </citation>
    <scope>NUCLEOTIDE SEQUENCE [LARGE SCALE GENOMIC DNA]</scope>
    <source>
        <strain evidence="10 11">DSM 15929</strain>
    </source>
</reference>
<keyword evidence="11" id="KW-1185">Reference proteome</keyword>
<dbReference type="GO" id="GO:0005886">
    <property type="term" value="C:plasma membrane"/>
    <property type="evidence" value="ECO:0007669"/>
    <property type="project" value="UniProtKB-SubCell"/>
</dbReference>
<protein>
    <submittedName>
        <fullName evidence="10">Spermidine/putrescine transport system permease protein</fullName>
    </submittedName>
</protein>
<evidence type="ECO:0000256" key="2">
    <source>
        <dbReference type="ARBA" id="ARBA00007069"/>
    </source>
</evidence>
<feature type="transmembrane region" description="Helical" evidence="8">
    <location>
        <begin position="69"/>
        <end position="92"/>
    </location>
</feature>
<comment type="subcellular location">
    <subcellularLocation>
        <location evidence="1 8">Cell membrane</location>
        <topology evidence="1 8">Multi-pass membrane protein</topology>
    </subcellularLocation>
</comment>
<dbReference type="CDD" id="cd06261">
    <property type="entry name" value="TM_PBP2"/>
    <property type="match status" value="1"/>
</dbReference>
<organism evidence="10 11">
    <name type="scientific">Anaerocolumna jejuensis DSM 15929</name>
    <dbReference type="NCBI Taxonomy" id="1121322"/>
    <lineage>
        <taxon>Bacteria</taxon>
        <taxon>Bacillati</taxon>
        <taxon>Bacillota</taxon>
        <taxon>Clostridia</taxon>
        <taxon>Lachnospirales</taxon>
        <taxon>Lachnospiraceae</taxon>
        <taxon>Anaerocolumna</taxon>
    </lineage>
</organism>
<feature type="transmembrane region" description="Helical" evidence="8">
    <location>
        <begin position="21"/>
        <end position="42"/>
    </location>
</feature>
<feature type="transmembrane region" description="Helical" evidence="8">
    <location>
        <begin position="157"/>
        <end position="176"/>
    </location>
</feature>
<keyword evidence="5 8" id="KW-0812">Transmembrane</keyword>
<dbReference type="AlphaFoldDB" id="A0A1M6M8U5"/>
<dbReference type="Pfam" id="PF00528">
    <property type="entry name" value="BPD_transp_1"/>
    <property type="match status" value="1"/>
</dbReference>
<evidence type="ECO:0000256" key="1">
    <source>
        <dbReference type="ARBA" id="ARBA00004651"/>
    </source>
</evidence>
<evidence type="ECO:0000256" key="5">
    <source>
        <dbReference type="ARBA" id="ARBA00022692"/>
    </source>
</evidence>
<evidence type="ECO:0000313" key="11">
    <source>
        <dbReference type="Proteomes" id="UP000184386"/>
    </source>
</evidence>
<dbReference type="Proteomes" id="UP000184386">
    <property type="component" value="Unassembled WGS sequence"/>
</dbReference>
<keyword evidence="4" id="KW-1003">Cell membrane</keyword>
<dbReference type="PROSITE" id="PS50928">
    <property type="entry name" value="ABC_TM1"/>
    <property type="match status" value="1"/>
</dbReference>
<sequence length="289" mass="32086">MKKSHKFRNKTAPLLATVSPVTLWLILLVAAPLIYVFFLSFLSTDGYNVVYKFTLKNYAELLNPTYLEIYANSFILAFFTTIACILFGYPFAYSMAKANKRKKAVMMLMLMIPFWTNSLIRLNGWKTLLGKTGAFNSLLLNLGLIDQPVEILYTRGAVILGMVYILFPYMVLPLFASIDKLDMSLLEASKDLGANRAKTFLNVTLPLTSPGVFSGTILVFIPSLGYFFVSDIMGGGKSQLIGNLIENQFKAANNWPLGAAFSMLLIAIIIIMVTVYKKTGGDMKDLGVL</sequence>
<feature type="transmembrane region" description="Helical" evidence="8">
    <location>
        <begin position="104"/>
        <end position="122"/>
    </location>
</feature>
<dbReference type="InterPro" id="IPR035906">
    <property type="entry name" value="MetI-like_sf"/>
</dbReference>
<comment type="similarity">
    <text evidence="2">Belongs to the binding-protein-dependent transport system permease family. CysTW subfamily.</text>
</comment>
<evidence type="ECO:0000313" key="10">
    <source>
        <dbReference type="EMBL" id="SHJ79895.1"/>
    </source>
</evidence>
<accession>A0A1M6M8U5</accession>
<feature type="domain" description="ABC transmembrane type-1" evidence="9">
    <location>
        <begin position="70"/>
        <end position="276"/>
    </location>
</feature>
<keyword evidence="7 8" id="KW-0472">Membrane</keyword>
<proteinExistence type="inferred from homology"/>
<evidence type="ECO:0000256" key="6">
    <source>
        <dbReference type="ARBA" id="ARBA00022989"/>
    </source>
</evidence>